<organism evidence="5 6">
    <name type="scientific">Methylobacterium symbioticum</name>
    <dbReference type="NCBI Taxonomy" id="2584084"/>
    <lineage>
        <taxon>Bacteria</taxon>
        <taxon>Pseudomonadati</taxon>
        <taxon>Pseudomonadota</taxon>
        <taxon>Alphaproteobacteria</taxon>
        <taxon>Hyphomicrobiales</taxon>
        <taxon>Methylobacteriaceae</taxon>
        <taxon>Methylobacterium</taxon>
    </lineage>
</organism>
<gene>
    <name evidence="3 5" type="primary">yacG</name>
    <name evidence="5" type="ORF">MET9862_00249</name>
</gene>
<protein>
    <recommendedName>
        <fullName evidence="3">DNA gyrase inhibitor YacG</fullName>
    </recommendedName>
</protein>
<proteinExistence type="inferred from homology"/>
<dbReference type="Gene3D" id="3.30.50.10">
    <property type="entry name" value="Erythroid Transcription Factor GATA-1, subunit A"/>
    <property type="match status" value="1"/>
</dbReference>
<dbReference type="SUPFAM" id="SSF57716">
    <property type="entry name" value="Glucocorticoid receptor-like (DNA-binding domain)"/>
    <property type="match status" value="1"/>
</dbReference>
<sequence>MSAARKATAKTAPCPICGKPAVPSLAPFCSERCADIDLGRWLSDRYVIPGEDDGEPSLSEPESDPTKKS</sequence>
<dbReference type="GO" id="GO:0006355">
    <property type="term" value="P:regulation of DNA-templated transcription"/>
    <property type="evidence" value="ECO:0007669"/>
    <property type="project" value="InterPro"/>
</dbReference>
<feature type="binding site" evidence="3">
    <location>
        <position position="29"/>
    </location>
    <ligand>
        <name>Zn(2+)</name>
        <dbReference type="ChEBI" id="CHEBI:29105"/>
    </ligand>
</feature>
<dbReference type="Pfam" id="PF03884">
    <property type="entry name" value="YacG"/>
    <property type="match status" value="1"/>
</dbReference>
<keyword evidence="6" id="KW-1185">Reference proteome</keyword>
<dbReference type="AlphaFoldDB" id="A0A509E930"/>
<feature type="binding site" evidence="3">
    <location>
        <position position="14"/>
    </location>
    <ligand>
        <name>Zn(2+)</name>
        <dbReference type="ChEBI" id="CHEBI:29105"/>
    </ligand>
</feature>
<name>A0A509E930_9HYPH</name>
<dbReference type="InterPro" id="IPR013088">
    <property type="entry name" value="Znf_NHR/GATA"/>
</dbReference>
<feature type="region of interest" description="Disordered" evidence="4">
    <location>
        <begin position="46"/>
        <end position="69"/>
    </location>
</feature>
<dbReference type="RefSeq" id="WP_142581292.1">
    <property type="nucleotide sequence ID" value="NZ_CABFPH010000002.1"/>
</dbReference>
<evidence type="ECO:0000313" key="6">
    <source>
        <dbReference type="Proteomes" id="UP000410984"/>
    </source>
</evidence>
<dbReference type="Proteomes" id="UP000410984">
    <property type="component" value="Unassembled WGS sequence"/>
</dbReference>
<dbReference type="EMBL" id="CABFPH010000002">
    <property type="protein sequence ID" value="VUD69693.1"/>
    <property type="molecule type" value="Genomic_DNA"/>
</dbReference>
<keyword evidence="1 3" id="KW-0479">Metal-binding</keyword>
<dbReference type="PANTHER" id="PTHR36150">
    <property type="entry name" value="DNA GYRASE INHIBITOR YACG"/>
    <property type="match status" value="1"/>
</dbReference>
<dbReference type="GO" id="GO:0008657">
    <property type="term" value="F:DNA topoisomerase type II (double strand cut, ATP-hydrolyzing) inhibitor activity"/>
    <property type="evidence" value="ECO:0007669"/>
    <property type="project" value="UniProtKB-UniRule"/>
</dbReference>
<accession>A0A509E930</accession>
<feature type="binding site" evidence="3">
    <location>
        <position position="33"/>
    </location>
    <ligand>
        <name>Zn(2+)</name>
        <dbReference type="ChEBI" id="CHEBI:29105"/>
    </ligand>
</feature>
<feature type="binding site" evidence="3">
    <location>
        <position position="17"/>
    </location>
    <ligand>
        <name>Zn(2+)</name>
        <dbReference type="ChEBI" id="CHEBI:29105"/>
    </ligand>
</feature>
<dbReference type="OrthoDB" id="9809663at2"/>
<evidence type="ECO:0000256" key="3">
    <source>
        <dbReference type="HAMAP-Rule" id="MF_00649"/>
    </source>
</evidence>
<evidence type="ECO:0000313" key="5">
    <source>
        <dbReference type="EMBL" id="VUD69693.1"/>
    </source>
</evidence>
<dbReference type="HAMAP" id="MF_00649">
    <property type="entry name" value="DNA_gyrase_inhibitor_YacG"/>
    <property type="match status" value="1"/>
</dbReference>
<evidence type="ECO:0000256" key="4">
    <source>
        <dbReference type="SAM" id="MobiDB-lite"/>
    </source>
</evidence>
<comment type="function">
    <text evidence="3">Inhibits all the catalytic activities of DNA gyrase by preventing its interaction with DNA. Acts by binding directly to the C-terminal domain of GyrB, which probably disrupts DNA binding by the gyrase.</text>
</comment>
<comment type="cofactor">
    <cofactor evidence="3">
        <name>Zn(2+)</name>
        <dbReference type="ChEBI" id="CHEBI:29105"/>
    </cofactor>
    <text evidence="3">Binds 1 zinc ion.</text>
</comment>
<dbReference type="GO" id="GO:0008270">
    <property type="term" value="F:zinc ion binding"/>
    <property type="evidence" value="ECO:0007669"/>
    <property type="project" value="UniProtKB-UniRule"/>
</dbReference>
<comment type="similarity">
    <text evidence="3">Belongs to the DNA gyrase inhibitor YacG family.</text>
</comment>
<evidence type="ECO:0000256" key="2">
    <source>
        <dbReference type="ARBA" id="ARBA00022833"/>
    </source>
</evidence>
<keyword evidence="2 3" id="KW-0862">Zinc</keyword>
<comment type="subunit">
    <text evidence="3">Interacts with GyrB.</text>
</comment>
<dbReference type="PANTHER" id="PTHR36150:SF1">
    <property type="entry name" value="DNA GYRASE INHIBITOR YACG"/>
    <property type="match status" value="1"/>
</dbReference>
<reference evidence="5 6" key="1">
    <citation type="submission" date="2019-06" db="EMBL/GenBank/DDBJ databases">
        <authorList>
            <person name="Rodrigo-Torres L."/>
            <person name="Arahal R. D."/>
            <person name="Lucena T."/>
        </authorList>
    </citation>
    <scope>NUCLEOTIDE SEQUENCE [LARGE SCALE GENOMIC DNA]</scope>
    <source>
        <strain evidence="5 6">SB0023/3</strain>
    </source>
</reference>
<dbReference type="InterPro" id="IPR005584">
    <property type="entry name" value="DNA_gyrase_inhibitor_YacG"/>
</dbReference>
<evidence type="ECO:0000256" key="1">
    <source>
        <dbReference type="ARBA" id="ARBA00022723"/>
    </source>
</evidence>